<keyword evidence="2" id="KW-0472">Membrane</keyword>
<dbReference type="EMBL" id="JACHHB010000001">
    <property type="protein sequence ID" value="MBB5172052.1"/>
    <property type="molecule type" value="Genomic_DNA"/>
</dbReference>
<feature type="region of interest" description="Disordered" evidence="1">
    <location>
        <begin position="67"/>
        <end position="114"/>
    </location>
</feature>
<gene>
    <name evidence="3" type="ORF">HNQ41_000192</name>
</gene>
<accession>A0A840QHB9</accession>
<feature type="transmembrane region" description="Helical" evidence="2">
    <location>
        <begin position="38"/>
        <end position="57"/>
    </location>
</feature>
<reference evidence="3 4" key="1">
    <citation type="submission" date="2020-08" db="EMBL/GenBank/DDBJ databases">
        <title>Genomic Encyclopedia of Type Strains, Phase IV (KMG-IV): sequencing the most valuable type-strain genomes for metagenomic binning, comparative biology and taxonomic classification.</title>
        <authorList>
            <person name="Goeker M."/>
        </authorList>
    </citation>
    <scope>NUCLEOTIDE SEQUENCE [LARGE SCALE GENOMIC DNA]</scope>
    <source>
        <strain evidence="3 4">DSM 24696</strain>
    </source>
</reference>
<feature type="transmembrane region" description="Helical" evidence="2">
    <location>
        <begin position="12"/>
        <end position="32"/>
    </location>
</feature>
<feature type="compositionally biased region" description="Basic and acidic residues" evidence="1">
    <location>
        <begin position="74"/>
        <end position="104"/>
    </location>
</feature>
<proteinExistence type="predicted"/>
<name>A0A840QHB9_9BACI</name>
<organism evidence="3 4">
    <name type="scientific">Texcoconibacillus texcoconensis</name>
    <dbReference type="NCBI Taxonomy" id="1095777"/>
    <lineage>
        <taxon>Bacteria</taxon>
        <taxon>Bacillati</taxon>
        <taxon>Bacillota</taxon>
        <taxon>Bacilli</taxon>
        <taxon>Bacillales</taxon>
        <taxon>Bacillaceae</taxon>
        <taxon>Texcoconibacillus</taxon>
    </lineage>
</organism>
<evidence type="ECO:0000313" key="3">
    <source>
        <dbReference type="EMBL" id="MBB5172052.1"/>
    </source>
</evidence>
<sequence>MLHGTWRINIVFALIGFMIVFIASMMINYFPISLFRGVIAFFIAYVLGYFIRFLWALTFAHVKRYSGDHTNVSSKKEKTNEQSDNKEHSQKQATKNDDKQENNIESKLAVSSEE</sequence>
<keyword evidence="2" id="KW-0812">Transmembrane</keyword>
<evidence type="ECO:0000313" key="4">
    <source>
        <dbReference type="Proteomes" id="UP000551878"/>
    </source>
</evidence>
<dbReference type="RefSeq" id="WP_184662532.1">
    <property type="nucleotide sequence ID" value="NZ_JACHHB010000001.1"/>
</dbReference>
<dbReference type="Proteomes" id="UP000551878">
    <property type="component" value="Unassembled WGS sequence"/>
</dbReference>
<keyword evidence="2" id="KW-1133">Transmembrane helix</keyword>
<keyword evidence="4" id="KW-1185">Reference proteome</keyword>
<evidence type="ECO:0000256" key="2">
    <source>
        <dbReference type="SAM" id="Phobius"/>
    </source>
</evidence>
<protein>
    <submittedName>
        <fullName evidence="3">Uncharacterized protein YacL</fullName>
    </submittedName>
</protein>
<dbReference type="AlphaFoldDB" id="A0A840QHB9"/>
<comment type="caution">
    <text evidence="3">The sequence shown here is derived from an EMBL/GenBank/DDBJ whole genome shotgun (WGS) entry which is preliminary data.</text>
</comment>
<evidence type="ECO:0000256" key="1">
    <source>
        <dbReference type="SAM" id="MobiDB-lite"/>
    </source>
</evidence>